<proteinExistence type="predicted"/>
<sequence length="111" mass="12229">MNNTARQKLSELNAEINRLQGEVDKVVADAVIERVREVAPGATQLTLGINGPNEWFIDSFIGPVGDMPTEEALPDAAFEDDELILLISNLRSKHLVHDGKDFDYSLDIPAL</sequence>
<name>A0A9Q5EX65_RHOHA</name>
<reference evidence="3" key="1">
    <citation type="journal article" date="2020" name="Environ. Microbiol.">
        <title>The novel and transferable erm(51) gene confers Macrolides, Lincosamides, and Streptogramins B (MLSB) resistance to clonal Rhodococcus equi in the environment.</title>
        <authorList>
            <person name="Huber L."/>
            <person name="Giguere S."/>
            <person name="Slovis N.M."/>
            <person name="Alvarez-Narvaez S."/>
            <person name="Hart K.A."/>
            <person name="Greiter M."/>
            <person name="Morris E.R.A."/>
            <person name="Cohen N.D."/>
        </authorList>
    </citation>
    <scope>NUCLEOTIDE SEQUENCE</scope>
    <source>
        <strain evidence="3">Lh_116_1</strain>
    </source>
</reference>
<evidence type="ECO:0000313" key="4">
    <source>
        <dbReference type="Proteomes" id="UP000603463"/>
    </source>
</evidence>
<dbReference type="EMBL" id="WVBC01000002">
    <property type="protein sequence ID" value="NKT77275.1"/>
    <property type="molecule type" value="Genomic_DNA"/>
</dbReference>
<gene>
    <name evidence="2" type="ORF">GS882_03480</name>
    <name evidence="3" type="ORF">GS882_07645</name>
</gene>
<keyword evidence="1" id="KW-0175">Coiled coil</keyword>
<protein>
    <submittedName>
        <fullName evidence="3">Uncharacterized protein</fullName>
    </submittedName>
</protein>
<evidence type="ECO:0000313" key="3">
    <source>
        <dbReference type="EMBL" id="NKT77999.1"/>
    </source>
</evidence>
<dbReference type="EMBL" id="WVBC01000021">
    <property type="protein sequence ID" value="NKT77999.1"/>
    <property type="molecule type" value="Genomic_DNA"/>
</dbReference>
<evidence type="ECO:0000313" key="2">
    <source>
        <dbReference type="EMBL" id="NKT77275.1"/>
    </source>
</evidence>
<dbReference type="Proteomes" id="UP000603463">
    <property type="component" value="Unassembled WGS sequence"/>
</dbReference>
<organism evidence="3 4">
    <name type="scientific">Rhodococcus hoagii</name>
    <name type="common">Corynebacterium equii</name>
    <dbReference type="NCBI Taxonomy" id="43767"/>
    <lineage>
        <taxon>Bacteria</taxon>
        <taxon>Bacillati</taxon>
        <taxon>Actinomycetota</taxon>
        <taxon>Actinomycetes</taxon>
        <taxon>Mycobacteriales</taxon>
        <taxon>Nocardiaceae</taxon>
        <taxon>Prescottella</taxon>
    </lineage>
</organism>
<evidence type="ECO:0000256" key="1">
    <source>
        <dbReference type="SAM" id="Coils"/>
    </source>
</evidence>
<comment type="caution">
    <text evidence="3">The sequence shown here is derived from an EMBL/GenBank/DDBJ whole genome shotgun (WGS) entry which is preliminary data.</text>
</comment>
<dbReference type="AlphaFoldDB" id="A0A9Q5EX65"/>
<feature type="coiled-coil region" evidence="1">
    <location>
        <begin position="2"/>
        <end position="29"/>
    </location>
</feature>
<accession>A0A9Q5EX65</accession>